<feature type="region of interest" description="Disordered" evidence="8">
    <location>
        <begin position="1"/>
        <end position="59"/>
    </location>
</feature>
<name>A0A5D5AJ13_9EURY</name>
<dbReference type="InterPro" id="IPR050901">
    <property type="entry name" value="BP-dep_ABC_trans_perm"/>
</dbReference>
<dbReference type="InterPro" id="IPR000515">
    <property type="entry name" value="MetI-like"/>
</dbReference>
<feature type="compositionally biased region" description="Basic and acidic residues" evidence="8">
    <location>
        <begin position="1"/>
        <end position="24"/>
    </location>
</feature>
<evidence type="ECO:0000256" key="8">
    <source>
        <dbReference type="SAM" id="MobiDB-lite"/>
    </source>
</evidence>
<dbReference type="SUPFAM" id="SSF161098">
    <property type="entry name" value="MetI-like"/>
    <property type="match status" value="1"/>
</dbReference>
<dbReference type="Gene3D" id="1.10.3720.10">
    <property type="entry name" value="MetI-like"/>
    <property type="match status" value="1"/>
</dbReference>
<comment type="subcellular location">
    <subcellularLocation>
        <location evidence="1 7">Cell membrane</location>
        <topology evidence="1 7">Multi-pass membrane protein</topology>
    </subcellularLocation>
</comment>
<feature type="transmembrane region" description="Helical" evidence="7">
    <location>
        <begin position="186"/>
        <end position="205"/>
    </location>
</feature>
<evidence type="ECO:0000256" key="6">
    <source>
        <dbReference type="ARBA" id="ARBA00023136"/>
    </source>
</evidence>
<dbReference type="PANTHER" id="PTHR32243:SF18">
    <property type="entry name" value="INNER MEMBRANE ABC TRANSPORTER PERMEASE PROTEIN YCJP"/>
    <property type="match status" value="1"/>
</dbReference>
<organism evidence="10 11">
    <name type="scientific">Natrialba swarupiae</name>
    <dbReference type="NCBI Taxonomy" id="2448032"/>
    <lineage>
        <taxon>Archaea</taxon>
        <taxon>Methanobacteriati</taxon>
        <taxon>Methanobacteriota</taxon>
        <taxon>Stenosarchaea group</taxon>
        <taxon>Halobacteria</taxon>
        <taxon>Halobacteriales</taxon>
        <taxon>Natrialbaceae</taxon>
        <taxon>Natrialba</taxon>
    </lineage>
</organism>
<evidence type="ECO:0000256" key="2">
    <source>
        <dbReference type="ARBA" id="ARBA00022448"/>
    </source>
</evidence>
<sequence length="369" mass="40625">MNPDGDDRTGPDERGRSRPDDRSGSHVSRGTENVSRRDSRADRLPDGGRVEGEPADRGTIFEDDREVELDRGPFQRWVANAISNPRRVYRSMFYVATIFFLVTTLFPFYWLLMVALTPEGRQQDIILTPNGFNPGAFVEVFQVLPFHWYMFNSFVIATASTIIVLVIASLAGYAFGRLEFPGKVPLMLLVLVISFFPPAAFFIPLNDLFNTQFVALEPITGDGSLYNTPGAMVLPLSAIFMPLAIFILTTFYSQIPDGLEDAARVEGTTRLGALFRVIIPLSAPGVATAGVLTFIAVYNEFFFSFLMTDGQPENWAPILEGILGYQGQYEVLYNLMAAASIVGVIPVAILVIVAQEKIVSGLTAGALKE</sequence>
<dbReference type="InterPro" id="IPR035906">
    <property type="entry name" value="MetI-like_sf"/>
</dbReference>
<evidence type="ECO:0000256" key="1">
    <source>
        <dbReference type="ARBA" id="ARBA00004651"/>
    </source>
</evidence>
<reference evidence="10 11" key="1">
    <citation type="submission" date="2019-08" db="EMBL/GenBank/DDBJ databases">
        <title>Archaea genome.</title>
        <authorList>
            <person name="Kajale S."/>
            <person name="Shouche Y."/>
            <person name="Deshpande N."/>
            <person name="Sharma A."/>
        </authorList>
    </citation>
    <scope>NUCLEOTIDE SEQUENCE [LARGE SCALE GENOMIC DNA]</scope>
    <source>
        <strain evidence="10 11">ESP3B_9</strain>
    </source>
</reference>
<keyword evidence="11" id="KW-1185">Reference proteome</keyword>
<dbReference type="CDD" id="cd06261">
    <property type="entry name" value="TM_PBP2"/>
    <property type="match status" value="1"/>
</dbReference>
<keyword evidence="6 7" id="KW-0472">Membrane</keyword>
<gene>
    <name evidence="10" type="ORF">FYC77_16370</name>
</gene>
<dbReference type="AlphaFoldDB" id="A0A5D5AJ13"/>
<feature type="transmembrane region" description="Helical" evidence="7">
    <location>
        <begin position="331"/>
        <end position="353"/>
    </location>
</feature>
<evidence type="ECO:0000256" key="5">
    <source>
        <dbReference type="ARBA" id="ARBA00022989"/>
    </source>
</evidence>
<protein>
    <submittedName>
        <fullName evidence="10">Carbohydrate ABC transporter permease</fullName>
    </submittedName>
</protein>
<feature type="transmembrane region" description="Helical" evidence="7">
    <location>
        <begin position="92"/>
        <end position="112"/>
    </location>
</feature>
<evidence type="ECO:0000313" key="11">
    <source>
        <dbReference type="Proteomes" id="UP000324104"/>
    </source>
</evidence>
<accession>A0A5D5AJ13</accession>
<keyword evidence="4 7" id="KW-0812">Transmembrane</keyword>
<evidence type="ECO:0000256" key="4">
    <source>
        <dbReference type="ARBA" id="ARBA00022692"/>
    </source>
</evidence>
<comment type="caution">
    <text evidence="10">The sequence shown here is derived from an EMBL/GenBank/DDBJ whole genome shotgun (WGS) entry which is preliminary data.</text>
</comment>
<dbReference type="PROSITE" id="PS50928">
    <property type="entry name" value="ABC_TM1"/>
    <property type="match status" value="1"/>
</dbReference>
<dbReference type="GO" id="GO:0055085">
    <property type="term" value="P:transmembrane transport"/>
    <property type="evidence" value="ECO:0007669"/>
    <property type="project" value="InterPro"/>
</dbReference>
<feature type="domain" description="ABC transmembrane type-1" evidence="9">
    <location>
        <begin position="150"/>
        <end position="354"/>
    </location>
</feature>
<proteinExistence type="inferred from homology"/>
<dbReference type="PANTHER" id="PTHR32243">
    <property type="entry name" value="MALTOSE TRANSPORT SYSTEM PERMEASE-RELATED"/>
    <property type="match status" value="1"/>
</dbReference>
<evidence type="ECO:0000256" key="7">
    <source>
        <dbReference type="RuleBase" id="RU363032"/>
    </source>
</evidence>
<evidence type="ECO:0000313" key="10">
    <source>
        <dbReference type="EMBL" id="TYT60923.1"/>
    </source>
</evidence>
<dbReference type="GO" id="GO:0005886">
    <property type="term" value="C:plasma membrane"/>
    <property type="evidence" value="ECO:0007669"/>
    <property type="project" value="UniProtKB-SubCell"/>
</dbReference>
<comment type="similarity">
    <text evidence="7">Belongs to the binding-protein-dependent transport system permease family.</text>
</comment>
<keyword evidence="3" id="KW-1003">Cell membrane</keyword>
<keyword evidence="2 7" id="KW-0813">Transport</keyword>
<feature type="transmembrane region" description="Helical" evidence="7">
    <location>
        <begin position="232"/>
        <end position="252"/>
    </location>
</feature>
<feature type="compositionally biased region" description="Basic and acidic residues" evidence="8">
    <location>
        <begin position="34"/>
        <end position="59"/>
    </location>
</feature>
<feature type="transmembrane region" description="Helical" evidence="7">
    <location>
        <begin position="148"/>
        <end position="174"/>
    </location>
</feature>
<dbReference type="Pfam" id="PF00528">
    <property type="entry name" value="BPD_transp_1"/>
    <property type="match status" value="1"/>
</dbReference>
<dbReference type="Proteomes" id="UP000324104">
    <property type="component" value="Unassembled WGS sequence"/>
</dbReference>
<feature type="transmembrane region" description="Helical" evidence="7">
    <location>
        <begin position="273"/>
        <end position="298"/>
    </location>
</feature>
<evidence type="ECO:0000259" key="9">
    <source>
        <dbReference type="PROSITE" id="PS50928"/>
    </source>
</evidence>
<keyword evidence="5 7" id="KW-1133">Transmembrane helix</keyword>
<evidence type="ECO:0000256" key="3">
    <source>
        <dbReference type="ARBA" id="ARBA00022475"/>
    </source>
</evidence>
<dbReference type="EMBL" id="VTAW01000027">
    <property type="protein sequence ID" value="TYT60923.1"/>
    <property type="molecule type" value="Genomic_DNA"/>
</dbReference>